<keyword evidence="2" id="KW-1185">Reference proteome</keyword>
<gene>
    <name evidence="1" type="ORF">ACFOPI_02215</name>
</gene>
<evidence type="ECO:0000313" key="2">
    <source>
        <dbReference type="Proteomes" id="UP001595729"/>
    </source>
</evidence>
<proteinExistence type="predicted"/>
<dbReference type="RefSeq" id="WP_382170303.1">
    <property type="nucleotide sequence ID" value="NZ_JBHRXX010000001.1"/>
</dbReference>
<dbReference type="EMBL" id="JBHRXX010000001">
    <property type="protein sequence ID" value="MFC3682389.1"/>
    <property type="molecule type" value="Genomic_DNA"/>
</dbReference>
<accession>A0ABV7VXZ2</accession>
<dbReference type="Proteomes" id="UP001595729">
    <property type="component" value="Unassembled WGS sequence"/>
</dbReference>
<reference evidence="2" key="1">
    <citation type="journal article" date="2019" name="Int. J. Syst. Evol. Microbiol.">
        <title>The Global Catalogue of Microorganisms (GCM) 10K type strain sequencing project: providing services to taxonomists for standard genome sequencing and annotation.</title>
        <authorList>
            <consortium name="The Broad Institute Genomics Platform"/>
            <consortium name="The Broad Institute Genome Sequencing Center for Infectious Disease"/>
            <person name="Wu L."/>
            <person name="Ma J."/>
        </authorList>
    </citation>
    <scope>NUCLEOTIDE SEQUENCE [LARGE SCALE GENOMIC DNA]</scope>
    <source>
        <strain evidence="2">KCTC 42501</strain>
    </source>
</reference>
<protein>
    <submittedName>
        <fullName evidence="1">Uncharacterized protein</fullName>
    </submittedName>
</protein>
<comment type="caution">
    <text evidence="1">The sequence shown here is derived from an EMBL/GenBank/DDBJ whole genome shotgun (WGS) entry which is preliminary data.</text>
</comment>
<name>A0ABV7VXZ2_9BURK</name>
<evidence type="ECO:0000313" key="1">
    <source>
        <dbReference type="EMBL" id="MFC3682389.1"/>
    </source>
</evidence>
<sequence>MPDFEGSGANVFGQFPQPESNDAGAVDAALQALRCARDEPTSKEAYDAFLWAVGNNHAGTYYPVILAVLPEIEQILVSGAAWAQRATMEALIDLGGSFVPEVGHENHLGASVQQTLQAFIQGMRDHIALLANGRDARAASASDLLELIDDQVVMKGR</sequence>
<organism evidence="1 2">
    <name type="scientific">Hydrogenophaga luteola</name>
    <dbReference type="NCBI Taxonomy" id="1591122"/>
    <lineage>
        <taxon>Bacteria</taxon>
        <taxon>Pseudomonadati</taxon>
        <taxon>Pseudomonadota</taxon>
        <taxon>Betaproteobacteria</taxon>
        <taxon>Burkholderiales</taxon>
        <taxon>Comamonadaceae</taxon>
        <taxon>Hydrogenophaga</taxon>
    </lineage>
</organism>